<sequence length="119" mass="13703">MESTEGALQNYSLSLQVLITPGRGYITVDQLDSPFEDDDNQLYSRTLCCKTFTLPSSLRKHERLRHGSTNHNSFKCKRNIEKLKSLKRHILVHDKDNESNSRNKRQRQSSSQQPGPFGL</sequence>
<gene>
    <name evidence="2" type="ORF">AVEN_184005_1</name>
</gene>
<comment type="caution">
    <text evidence="2">The sequence shown here is derived from an EMBL/GenBank/DDBJ whole genome shotgun (WGS) entry which is preliminary data.</text>
</comment>
<evidence type="ECO:0008006" key="4">
    <source>
        <dbReference type="Google" id="ProtNLM"/>
    </source>
</evidence>
<organism evidence="2 3">
    <name type="scientific">Araneus ventricosus</name>
    <name type="common">Orbweaver spider</name>
    <name type="synonym">Epeira ventricosa</name>
    <dbReference type="NCBI Taxonomy" id="182803"/>
    <lineage>
        <taxon>Eukaryota</taxon>
        <taxon>Metazoa</taxon>
        <taxon>Ecdysozoa</taxon>
        <taxon>Arthropoda</taxon>
        <taxon>Chelicerata</taxon>
        <taxon>Arachnida</taxon>
        <taxon>Araneae</taxon>
        <taxon>Araneomorphae</taxon>
        <taxon>Entelegynae</taxon>
        <taxon>Araneoidea</taxon>
        <taxon>Araneidae</taxon>
        <taxon>Araneus</taxon>
    </lineage>
</organism>
<keyword evidence="3" id="KW-1185">Reference proteome</keyword>
<reference evidence="2 3" key="1">
    <citation type="journal article" date="2019" name="Sci. Rep.">
        <title>Orb-weaving spider Araneus ventricosus genome elucidates the spidroin gene catalogue.</title>
        <authorList>
            <person name="Kono N."/>
            <person name="Nakamura H."/>
            <person name="Ohtoshi R."/>
            <person name="Moran D.A.P."/>
            <person name="Shinohara A."/>
            <person name="Yoshida Y."/>
            <person name="Fujiwara M."/>
            <person name="Mori M."/>
            <person name="Tomita M."/>
            <person name="Arakawa K."/>
        </authorList>
    </citation>
    <scope>NUCLEOTIDE SEQUENCE [LARGE SCALE GENOMIC DNA]</scope>
</reference>
<feature type="compositionally biased region" description="Basic and acidic residues" evidence="1">
    <location>
        <begin position="91"/>
        <end position="101"/>
    </location>
</feature>
<dbReference type="Proteomes" id="UP000499080">
    <property type="component" value="Unassembled WGS sequence"/>
</dbReference>
<proteinExistence type="predicted"/>
<dbReference type="EMBL" id="BGPR01000481">
    <property type="protein sequence ID" value="GBM22583.1"/>
    <property type="molecule type" value="Genomic_DNA"/>
</dbReference>
<protein>
    <recommendedName>
        <fullName evidence="4">C2H2-type domain-containing protein</fullName>
    </recommendedName>
</protein>
<dbReference type="AlphaFoldDB" id="A0A4Y2E0A3"/>
<accession>A0A4Y2E0A3</accession>
<feature type="region of interest" description="Disordered" evidence="1">
    <location>
        <begin position="87"/>
        <end position="119"/>
    </location>
</feature>
<evidence type="ECO:0000313" key="3">
    <source>
        <dbReference type="Proteomes" id="UP000499080"/>
    </source>
</evidence>
<dbReference type="Gene3D" id="3.30.160.60">
    <property type="entry name" value="Classic Zinc Finger"/>
    <property type="match status" value="1"/>
</dbReference>
<evidence type="ECO:0000313" key="2">
    <source>
        <dbReference type="EMBL" id="GBM22583.1"/>
    </source>
</evidence>
<name>A0A4Y2E0A3_ARAVE</name>
<evidence type="ECO:0000256" key="1">
    <source>
        <dbReference type="SAM" id="MobiDB-lite"/>
    </source>
</evidence>
<dbReference type="OrthoDB" id="10004641at2759"/>